<evidence type="ECO:0000313" key="1">
    <source>
        <dbReference type="EMBL" id="CAD8201475.1"/>
    </source>
</evidence>
<protein>
    <submittedName>
        <fullName evidence="1">Uncharacterized protein</fullName>
    </submittedName>
</protein>
<gene>
    <name evidence="1" type="ORF">PPENT_87.1.T1280009</name>
</gene>
<proteinExistence type="predicted"/>
<dbReference type="OrthoDB" id="312635at2759"/>
<sequence length="436" mass="52532">MSKSQKEDNLKSQIETEREYKKICGIVNFTFKFREGEQLEYKVDDCLIENHYLIDGDSKDFICPADLNINYCYSNEQGEQIQLDVEDYEIDNISDLDSSFQQHQGETSFFFVQYMVISPNHQFIFLCVDIKMVNQKESYRMIVIDIKNQEVRKQFYINYFIGQQKPQFSNDGNVAIIDISKNEKGSRYLFFDLQNDCQNVSIFQFDQHLLRIEYDEKSKCFFYIQSDGEIIKQPINFEDYTIDQSKCQKFQICPILNKYLDYNIRFYLLYDSIGLLLDDYGLFIIIRMGENCKVIRNYNYESYRPVYILNKAFVIASDYDKNILLFIDILKGKLIRKSEFTQRPNKYQYYYPPKKSYYISYLFYSPQEENSDFEDWNMMRPQLEKRYKWMIFDVIRGIEKEVNKTILTQDDIKRSIFTHDFVAQTYRNKVSFQLKL</sequence>
<name>A0A8S1XK22_9CILI</name>
<keyword evidence="2" id="KW-1185">Reference proteome</keyword>
<evidence type="ECO:0000313" key="2">
    <source>
        <dbReference type="Proteomes" id="UP000689195"/>
    </source>
</evidence>
<organism evidence="1 2">
    <name type="scientific">Paramecium pentaurelia</name>
    <dbReference type="NCBI Taxonomy" id="43138"/>
    <lineage>
        <taxon>Eukaryota</taxon>
        <taxon>Sar</taxon>
        <taxon>Alveolata</taxon>
        <taxon>Ciliophora</taxon>
        <taxon>Intramacronucleata</taxon>
        <taxon>Oligohymenophorea</taxon>
        <taxon>Peniculida</taxon>
        <taxon>Parameciidae</taxon>
        <taxon>Paramecium</taxon>
    </lineage>
</organism>
<accession>A0A8S1XK22</accession>
<reference evidence="1" key="1">
    <citation type="submission" date="2021-01" db="EMBL/GenBank/DDBJ databases">
        <authorList>
            <consortium name="Genoscope - CEA"/>
            <person name="William W."/>
        </authorList>
    </citation>
    <scope>NUCLEOTIDE SEQUENCE</scope>
</reference>
<dbReference type="EMBL" id="CAJJDO010000128">
    <property type="protein sequence ID" value="CAD8201475.1"/>
    <property type="molecule type" value="Genomic_DNA"/>
</dbReference>
<comment type="caution">
    <text evidence="1">The sequence shown here is derived from an EMBL/GenBank/DDBJ whole genome shotgun (WGS) entry which is preliminary data.</text>
</comment>
<dbReference type="Proteomes" id="UP000689195">
    <property type="component" value="Unassembled WGS sequence"/>
</dbReference>
<dbReference type="AlphaFoldDB" id="A0A8S1XK22"/>